<keyword evidence="2" id="KW-0812">Transmembrane</keyword>
<feature type="compositionally biased region" description="Basic and acidic residues" evidence="1">
    <location>
        <begin position="133"/>
        <end position="145"/>
    </location>
</feature>
<gene>
    <name evidence="3" type="ORF">ACFSUQ_06440</name>
</gene>
<evidence type="ECO:0000313" key="4">
    <source>
        <dbReference type="Proteomes" id="UP001597453"/>
    </source>
</evidence>
<reference evidence="4" key="1">
    <citation type="journal article" date="2019" name="Int. J. Syst. Evol. Microbiol.">
        <title>The Global Catalogue of Microorganisms (GCM) 10K type strain sequencing project: providing services to taxonomists for standard genome sequencing and annotation.</title>
        <authorList>
            <consortium name="The Broad Institute Genomics Platform"/>
            <consortium name="The Broad Institute Genome Sequencing Center for Infectious Disease"/>
            <person name="Wu L."/>
            <person name="Ma J."/>
        </authorList>
    </citation>
    <scope>NUCLEOTIDE SEQUENCE [LARGE SCALE GENOMIC DNA]</scope>
    <source>
        <strain evidence="4">TISTR 1511</strain>
    </source>
</reference>
<comment type="caution">
    <text evidence="3">The sequence shown here is derived from an EMBL/GenBank/DDBJ whole genome shotgun (WGS) entry which is preliminary data.</text>
</comment>
<dbReference type="RefSeq" id="WP_066058434.1">
    <property type="nucleotide sequence ID" value="NZ_JBHUNF010000004.1"/>
</dbReference>
<feature type="transmembrane region" description="Helical" evidence="2">
    <location>
        <begin position="77"/>
        <end position="98"/>
    </location>
</feature>
<dbReference type="EMBL" id="JBHUNF010000004">
    <property type="protein sequence ID" value="MFD2674931.1"/>
    <property type="molecule type" value="Genomic_DNA"/>
</dbReference>
<feature type="region of interest" description="Disordered" evidence="1">
    <location>
        <begin position="1"/>
        <end position="34"/>
    </location>
</feature>
<dbReference type="Proteomes" id="UP001597453">
    <property type="component" value="Unassembled WGS sequence"/>
</dbReference>
<evidence type="ECO:0000313" key="3">
    <source>
        <dbReference type="EMBL" id="MFD2674931.1"/>
    </source>
</evidence>
<name>A0ABW5RK26_9MICO</name>
<feature type="transmembrane region" description="Helical" evidence="2">
    <location>
        <begin position="50"/>
        <end position="71"/>
    </location>
</feature>
<feature type="region of interest" description="Disordered" evidence="1">
    <location>
        <begin position="116"/>
        <end position="145"/>
    </location>
</feature>
<feature type="compositionally biased region" description="Polar residues" evidence="1">
    <location>
        <begin position="1"/>
        <end position="11"/>
    </location>
</feature>
<organism evidence="3 4">
    <name type="scientific">Gulosibacter bifidus</name>
    <dbReference type="NCBI Taxonomy" id="272239"/>
    <lineage>
        <taxon>Bacteria</taxon>
        <taxon>Bacillati</taxon>
        <taxon>Actinomycetota</taxon>
        <taxon>Actinomycetes</taxon>
        <taxon>Micrococcales</taxon>
        <taxon>Microbacteriaceae</taxon>
        <taxon>Gulosibacter</taxon>
    </lineage>
</organism>
<evidence type="ECO:0000256" key="1">
    <source>
        <dbReference type="SAM" id="MobiDB-lite"/>
    </source>
</evidence>
<keyword evidence="2" id="KW-0472">Membrane</keyword>
<feature type="compositionally biased region" description="Basic and acidic residues" evidence="1">
    <location>
        <begin position="116"/>
        <end position="125"/>
    </location>
</feature>
<accession>A0ABW5RK26</accession>
<evidence type="ECO:0000256" key="2">
    <source>
        <dbReference type="SAM" id="Phobius"/>
    </source>
</evidence>
<keyword evidence="4" id="KW-1185">Reference proteome</keyword>
<protein>
    <submittedName>
        <fullName evidence="3">DUF4229 domain-containing protein</fullName>
    </submittedName>
</protein>
<sequence length="145" mass="16321">MTEPIDSTSRPDASAEMPEEHDTTTDTAANAEQNDAAVPYPDMMSIGKAWLIYTSVRILSFVIPFALVYLALTPWKWEWLAALIAGTLISFLVSQIFLRDARAAIGYSIQRRREARTDTRTRADREEDALLDAAEREANTGREDR</sequence>
<keyword evidence="2" id="KW-1133">Transmembrane helix</keyword>
<proteinExistence type="predicted"/>